<dbReference type="InterPro" id="IPR050298">
    <property type="entry name" value="Gram-neg_bact_OMP"/>
</dbReference>
<dbReference type="HOGENOM" id="CLU_782886_0_0_6"/>
<dbReference type="eggNOG" id="COG3203">
    <property type="taxonomic scope" value="Bacteria"/>
</dbReference>
<gene>
    <name evidence="14" type="ordered locus">Hhal_1947</name>
</gene>
<evidence type="ECO:0000256" key="4">
    <source>
        <dbReference type="ARBA" id="ARBA00022452"/>
    </source>
</evidence>
<evidence type="ECO:0000256" key="9">
    <source>
        <dbReference type="ARBA" id="ARBA00023136"/>
    </source>
</evidence>
<protein>
    <recommendedName>
        <fullName evidence="13">Porin domain-containing protein</fullName>
    </recommendedName>
</protein>
<evidence type="ECO:0000256" key="2">
    <source>
        <dbReference type="ARBA" id="ARBA00011233"/>
    </source>
</evidence>
<dbReference type="GO" id="GO:0006811">
    <property type="term" value="P:monoatomic ion transport"/>
    <property type="evidence" value="ECO:0007669"/>
    <property type="project" value="UniProtKB-KW"/>
</dbReference>
<evidence type="ECO:0000259" key="13">
    <source>
        <dbReference type="Pfam" id="PF13609"/>
    </source>
</evidence>
<evidence type="ECO:0000256" key="11">
    <source>
        <dbReference type="SAM" id="MobiDB-lite"/>
    </source>
</evidence>
<dbReference type="Gene3D" id="2.40.160.10">
    <property type="entry name" value="Porin"/>
    <property type="match status" value="1"/>
</dbReference>
<evidence type="ECO:0000256" key="6">
    <source>
        <dbReference type="ARBA" id="ARBA00022729"/>
    </source>
</evidence>
<keyword evidence="5" id="KW-0812">Transmembrane</keyword>
<evidence type="ECO:0000256" key="1">
    <source>
        <dbReference type="ARBA" id="ARBA00004571"/>
    </source>
</evidence>
<dbReference type="PANTHER" id="PTHR34501:SF9">
    <property type="entry name" value="MAJOR OUTER MEMBRANE PROTEIN P.IA"/>
    <property type="match status" value="1"/>
</dbReference>
<dbReference type="AlphaFoldDB" id="A1WYE9"/>
<evidence type="ECO:0000256" key="12">
    <source>
        <dbReference type="SAM" id="SignalP"/>
    </source>
</evidence>
<proteinExistence type="predicted"/>
<dbReference type="GO" id="GO:0046930">
    <property type="term" value="C:pore complex"/>
    <property type="evidence" value="ECO:0007669"/>
    <property type="project" value="UniProtKB-KW"/>
</dbReference>
<comment type="subunit">
    <text evidence="2">Homotrimer.</text>
</comment>
<evidence type="ECO:0000256" key="10">
    <source>
        <dbReference type="ARBA" id="ARBA00023237"/>
    </source>
</evidence>
<feature type="region of interest" description="Disordered" evidence="11">
    <location>
        <begin position="174"/>
        <end position="194"/>
    </location>
</feature>
<dbReference type="InterPro" id="IPR023614">
    <property type="entry name" value="Porin_dom_sf"/>
</dbReference>
<evidence type="ECO:0000256" key="8">
    <source>
        <dbReference type="ARBA" id="ARBA00023114"/>
    </source>
</evidence>
<dbReference type="EMBL" id="CP000544">
    <property type="protein sequence ID" value="ABM62711.1"/>
    <property type="molecule type" value="Genomic_DNA"/>
</dbReference>
<evidence type="ECO:0000256" key="3">
    <source>
        <dbReference type="ARBA" id="ARBA00022448"/>
    </source>
</evidence>
<evidence type="ECO:0000256" key="7">
    <source>
        <dbReference type="ARBA" id="ARBA00023065"/>
    </source>
</evidence>
<keyword evidence="6 12" id="KW-0732">Signal</keyword>
<keyword evidence="3" id="KW-0813">Transport</keyword>
<accession>A1WYE9</accession>
<feature type="signal peptide" evidence="12">
    <location>
        <begin position="1"/>
        <end position="25"/>
    </location>
</feature>
<organism evidence="14 15">
    <name type="scientific">Halorhodospira halophila (strain DSM 244 / SL1)</name>
    <name type="common">Ectothiorhodospira halophila (strain DSM 244 / SL1)</name>
    <dbReference type="NCBI Taxonomy" id="349124"/>
    <lineage>
        <taxon>Bacteria</taxon>
        <taxon>Pseudomonadati</taxon>
        <taxon>Pseudomonadota</taxon>
        <taxon>Gammaproteobacteria</taxon>
        <taxon>Chromatiales</taxon>
        <taxon>Ectothiorhodospiraceae</taxon>
        <taxon>Halorhodospira</taxon>
    </lineage>
</organism>
<dbReference type="Proteomes" id="UP000000647">
    <property type="component" value="Chromosome"/>
</dbReference>
<reference evidence="14 15" key="2">
    <citation type="journal article" date="2013" name="Stand. Genomic Sci.">
        <title>Complete genome sequence of Halorhodospira halophila SL1.</title>
        <authorList>
            <person name="Challacombe J.F."/>
            <person name="Majid S."/>
            <person name="Deole R."/>
            <person name="Brettin T.S."/>
            <person name="Bruce D."/>
            <person name="Delano S.F."/>
            <person name="Detter J.C."/>
            <person name="Gleasner C.D."/>
            <person name="Han C.S."/>
            <person name="Misra M."/>
            <person name="Reitenga K.G."/>
            <person name="Mikhailova N."/>
            <person name="Woyke T."/>
            <person name="Pitluck S."/>
            <person name="Nolan M."/>
            <person name="Land M.L."/>
            <person name="Saunders E."/>
            <person name="Tapia R."/>
            <person name="Lapidus A."/>
            <person name="Ivanova N."/>
            <person name="Hoff W.D."/>
        </authorList>
    </citation>
    <scope>NUCLEOTIDE SEQUENCE [LARGE SCALE GENOMIC DNA]</scope>
    <source>
        <strain evidence="15">DSM 244 / SL1</strain>
    </source>
</reference>
<dbReference type="GO" id="GO:0015288">
    <property type="term" value="F:porin activity"/>
    <property type="evidence" value="ECO:0007669"/>
    <property type="project" value="UniProtKB-KW"/>
</dbReference>
<dbReference type="STRING" id="349124.Hhal_1947"/>
<dbReference type="OrthoDB" id="8173690at2"/>
<keyword evidence="8" id="KW-0626">Porin</keyword>
<dbReference type="Pfam" id="PF13609">
    <property type="entry name" value="Porin_4"/>
    <property type="match status" value="1"/>
</dbReference>
<reference evidence="15" key="1">
    <citation type="submission" date="2006-12" db="EMBL/GenBank/DDBJ databases">
        <title>Complete sequence of Halorhodospira halophila SL1.</title>
        <authorList>
            <consortium name="US DOE Joint Genome Institute"/>
            <person name="Copeland A."/>
            <person name="Lucas S."/>
            <person name="Lapidus A."/>
            <person name="Barry K."/>
            <person name="Detter J.C."/>
            <person name="Glavina del Rio T."/>
            <person name="Hammon N."/>
            <person name="Israni S."/>
            <person name="Dalin E."/>
            <person name="Tice H."/>
            <person name="Pitluck S."/>
            <person name="Saunders E."/>
            <person name="Brettin T."/>
            <person name="Bruce D."/>
            <person name="Han C."/>
            <person name="Tapia R."/>
            <person name="Schmutz J."/>
            <person name="Larimer F."/>
            <person name="Land M."/>
            <person name="Hauser L."/>
            <person name="Kyrpides N."/>
            <person name="Mikhailova N."/>
            <person name="Hoff W."/>
            <person name="Richardson P."/>
        </authorList>
    </citation>
    <scope>NUCLEOTIDE SEQUENCE [LARGE SCALE GENOMIC DNA]</scope>
    <source>
        <strain evidence="15">DSM 244 / SL1</strain>
    </source>
</reference>
<dbReference type="PANTHER" id="PTHR34501">
    <property type="entry name" value="PROTEIN YDDL-RELATED"/>
    <property type="match status" value="1"/>
</dbReference>
<dbReference type="RefSeq" id="WP_011814733.1">
    <property type="nucleotide sequence ID" value="NC_008789.1"/>
</dbReference>
<dbReference type="InterPro" id="IPR033900">
    <property type="entry name" value="Gram_neg_porin_domain"/>
</dbReference>
<dbReference type="KEGG" id="hha:Hhal_1947"/>
<dbReference type="SUPFAM" id="SSF56935">
    <property type="entry name" value="Porins"/>
    <property type="match status" value="1"/>
</dbReference>
<evidence type="ECO:0000313" key="15">
    <source>
        <dbReference type="Proteomes" id="UP000000647"/>
    </source>
</evidence>
<dbReference type="GO" id="GO:0009279">
    <property type="term" value="C:cell outer membrane"/>
    <property type="evidence" value="ECO:0007669"/>
    <property type="project" value="UniProtKB-SubCell"/>
</dbReference>
<keyword evidence="15" id="KW-1185">Reference proteome</keyword>
<sequence>MRRTSTVAAVAGLFAWGGAASAAQAGEVSLYGQVHAGLHQFAYEDSSDVTKFTDQGRTRWGVSGQQPLDDEWTAIGQLEWSASPHLGDDDFSRRISYVGVDSPYGELVVGTVHAAYKTLGGVRWDPLVATELQQRRTGGMSGGSFGHNDFVNRAVQYVSPEMAGLQLHAQIGVEDDNQDRTLSSPDPGDADQDLQQGDVILGASYLGLPDWHFIAAVMHLDERFTDVDDVDDGDTNWKVGARWAPDAFSLAYQYESVEIIRGPGGAGRIDNLVGDPSNRVDGESTTDDDPAFYDGRFTDAVDHHALIGTYQQGRNQWVLALGHADADGDDEDVSSITGAVVHQPHEDFRVYAGVQYQSFDDAIGSAGEDPDEAADDHLTTYAIGARYDFGATF</sequence>
<feature type="chain" id="PRO_5002640793" description="Porin domain-containing protein" evidence="12">
    <location>
        <begin position="26"/>
        <end position="393"/>
    </location>
</feature>
<evidence type="ECO:0000256" key="5">
    <source>
        <dbReference type="ARBA" id="ARBA00022692"/>
    </source>
</evidence>
<name>A1WYE9_HALHL</name>
<dbReference type="CDD" id="cd00342">
    <property type="entry name" value="gram_neg_porins"/>
    <property type="match status" value="1"/>
</dbReference>
<keyword evidence="9" id="KW-0472">Membrane</keyword>
<feature type="domain" description="Porin" evidence="13">
    <location>
        <begin position="11"/>
        <end position="361"/>
    </location>
</feature>
<keyword evidence="4" id="KW-1134">Transmembrane beta strand</keyword>
<comment type="subcellular location">
    <subcellularLocation>
        <location evidence="1">Cell outer membrane</location>
        <topology evidence="1">Multi-pass membrane protein</topology>
    </subcellularLocation>
</comment>
<keyword evidence="7" id="KW-0406">Ion transport</keyword>
<keyword evidence="10" id="KW-0998">Cell outer membrane</keyword>
<evidence type="ECO:0000313" key="14">
    <source>
        <dbReference type="EMBL" id="ABM62711.1"/>
    </source>
</evidence>